<protein>
    <submittedName>
        <fullName evidence="3">GDSL-like Lipase/Acylhydrolase</fullName>
    </submittedName>
</protein>
<dbReference type="PANTHER" id="PTHR43695">
    <property type="entry name" value="PUTATIVE (AFU_ORTHOLOGUE AFUA_2G17250)-RELATED"/>
    <property type="match status" value="1"/>
</dbReference>
<dbReference type="Pfam" id="PF00657">
    <property type="entry name" value="Lipase_GDSL"/>
    <property type="match status" value="1"/>
</dbReference>
<dbReference type="GO" id="GO:0016788">
    <property type="term" value="F:hydrolase activity, acting on ester bonds"/>
    <property type="evidence" value="ECO:0007669"/>
    <property type="project" value="InterPro"/>
</dbReference>
<comment type="similarity">
    <text evidence="1">Belongs to the 'GDSL' lipolytic enzyme family.</text>
</comment>
<keyword evidence="4" id="KW-1185">Reference proteome</keyword>
<dbReference type="InterPro" id="IPR037459">
    <property type="entry name" value="RhgT-like"/>
</dbReference>
<evidence type="ECO:0000256" key="1">
    <source>
        <dbReference type="ARBA" id="ARBA00008668"/>
    </source>
</evidence>
<sequence length="248" mass="25620">MARGGGGASTQGWGEYLRYSFPSSSFTVTNAAIAGRSARSYTREGRFAAVAAAAGPGDWVVIEFGHNDGGGLGGSSGDNGRTDCFGDGSQTCESVYDGQHDTVQTFPTYVKNATAMFLRTGAKVIISSATPNNVWESGSFAWAPSRFDYYAWLAAAQSGGPGAGVYYVPHGAYAAQAMRNMGEAAVDAGYPKDHTHTSPALADVMARSFVLGLRCGTSELGAAVVNSTESLTSGFLGACIQANSSMPI</sequence>
<dbReference type="SUPFAM" id="SSF52266">
    <property type="entry name" value="SGNH hydrolase"/>
    <property type="match status" value="1"/>
</dbReference>
<organism evidence="3 4">
    <name type="scientific">Pleurostoma richardsiae</name>
    <dbReference type="NCBI Taxonomy" id="41990"/>
    <lineage>
        <taxon>Eukaryota</taxon>
        <taxon>Fungi</taxon>
        <taxon>Dikarya</taxon>
        <taxon>Ascomycota</taxon>
        <taxon>Pezizomycotina</taxon>
        <taxon>Sordariomycetes</taxon>
        <taxon>Sordariomycetidae</taxon>
        <taxon>Calosphaeriales</taxon>
        <taxon>Pleurostomataceae</taxon>
        <taxon>Pleurostoma</taxon>
    </lineage>
</organism>
<comment type="caution">
    <text evidence="3">The sequence shown here is derived from an EMBL/GenBank/DDBJ whole genome shotgun (WGS) entry which is preliminary data.</text>
</comment>
<reference evidence="3" key="1">
    <citation type="submission" date="2022-07" db="EMBL/GenBank/DDBJ databases">
        <title>Fungi with potential for degradation of polypropylene.</title>
        <authorList>
            <person name="Gostincar C."/>
        </authorList>
    </citation>
    <scope>NUCLEOTIDE SEQUENCE</scope>
    <source>
        <strain evidence="3">EXF-13308</strain>
    </source>
</reference>
<proteinExistence type="inferred from homology"/>
<gene>
    <name evidence="3" type="ORF">NKR23_g3168</name>
</gene>
<name>A0AA38RV35_9PEZI</name>
<accession>A0AA38RV35</accession>
<dbReference type="AlphaFoldDB" id="A0AA38RV35"/>
<dbReference type="PANTHER" id="PTHR43695:SF1">
    <property type="entry name" value="RHAMNOGALACTURONAN ACETYLESTERASE"/>
    <property type="match status" value="1"/>
</dbReference>
<dbReference type="Gene3D" id="3.40.50.1110">
    <property type="entry name" value="SGNH hydrolase"/>
    <property type="match status" value="1"/>
</dbReference>
<evidence type="ECO:0000313" key="3">
    <source>
        <dbReference type="EMBL" id="KAJ9151185.1"/>
    </source>
</evidence>
<keyword evidence="2" id="KW-0378">Hydrolase</keyword>
<evidence type="ECO:0000313" key="4">
    <source>
        <dbReference type="Proteomes" id="UP001174694"/>
    </source>
</evidence>
<dbReference type="Proteomes" id="UP001174694">
    <property type="component" value="Unassembled WGS sequence"/>
</dbReference>
<dbReference type="InterPro" id="IPR001087">
    <property type="entry name" value="GDSL"/>
</dbReference>
<dbReference type="InterPro" id="IPR036514">
    <property type="entry name" value="SGNH_hydro_sf"/>
</dbReference>
<dbReference type="EMBL" id="JANBVO010000006">
    <property type="protein sequence ID" value="KAJ9151185.1"/>
    <property type="molecule type" value="Genomic_DNA"/>
</dbReference>
<evidence type="ECO:0000256" key="2">
    <source>
        <dbReference type="ARBA" id="ARBA00022801"/>
    </source>
</evidence>